<name>A0A5B7GRP2_PORTR</name>
<reference evidence="2 3" key="1">
    <citation type="submission" date="2019-05" db="EMBL/GenBank/DDBJ databases">
        <title>Another draft genome of Portunus trituberculatus and its Hox gene families provides insights of decapod evolution.</title>
        <authorList>
            <person name="Jeong J.-H."/>
            <person name="Song I."/>
            <person name="Kim S."/>
            <person name="Choi T."/>
            <person name="Kim D."/>
            <person name="Ryu S."/>
            <person name="Kim W."/>
        </authorList>
    </citation>
    <scope>NUCLEOTIDE SEQUENCE [LARGE SCALE GENOMIC DNA]</scope>
    <source>
        <tissue evidence="2">Muscle</tissue>
    </source>
</reference>
<comment type="caution">
    <text evidence="2">The sequence shown here is derived from an EMBL/GenBank/DDBJ whole genome shotgun (WGS) entry which is preliminary data.</text>
</comment>
<gene>
    <name evidence="2" type="ORF">E2C01_053885</name>
</gene>
<feature type="compositionally biased region" description="Basic and acidic residues" evidence="1">
    <location>
        <begin position="1"/>
        <end position="12"/>
    </location>
</feature>
<dbReference type="AlphaFoldDB" id="A0A5B7GRP2"/>
<protein>
    <submittedName>
        <fullName evidence="2">Uncharacterized protein</fullName>
    </submittedName>
</protein>
<proteinExistence type="predicted"/>
<keyword evidence="3" id="KW-1185">Reference proteome</keyword>
<sequence>MMSLPRLRDNRDFSPYSSSVECADEDKTSLSALSEDVEGSAVAGVGTFHWFEERGYGGRASCRTVGSGCGRASCSRVCRCDRDGMSDWLEGRVDGGLFSFCFSS</sequence>
<evidence type="ECO:0000313" key="3">
    <source>
        <dbReference type="Proteomes" id="UP000324222"/>
    </source>
</evidence>
<dbReference type="EMBL" id="VSRR010016927">
    <property type="protein sequence ID" value="MPC59857.1"/>
    <property type="molecule type" value="Genomic_DNA"/>
</dbReference>
<organism evidence="2 3">
    <name type="scientific">Portunus trituberculatus</name>
    <name type="common">Swimming crab</name>
    <name type="synonym">Neptunus trituberculatus</name>
    <dbReference type="NCBI Taxonomy" id="210409"/>
    <lineage>
        <taxon>Eukaryota</taxon>
        <taxon>Metazoa</taxon>
        <taxon>Ecdysozoa</taxon>
        <taxon>Arthropoda</taxon>
        <taxon>Crustacea</taxon>
        <taxon>Multicrustacea</taxon>
        <taxon>Malacostraca</taxon>
        <taxon>Eumalacostraca</taxon>
        <taxon>Eucarida</taxon>
        <taxon>Decapoda</taxon>
        <taxon>Pleocyemata</taxon>
        <taxon>Brachyura</taxon>
        <taxon>Eubrachyura</taxon>
        <taxon>Portunoidea</taxon>
        <taxon>Portunidae</taxon>
        <taxon>Portuninae</taxon>
        <taxon>Portunus</taxon>
    </lineage>
</organism>
<evidence type="ECO:0000256" key="1">
    <source>
        <dbReference type="SAM" id="MobiDB-lite"/>
    </source>
</evidence>
<dbReference type="Proteomes" id="UP000324222">
    <property type="component" value="Unassembled WGS sequence"/>
</dbReference>
<evidence type="ECO:0000313" key="2">
    <source>
        <dbReference type="EMBL" id="MPC59857.1"/>
    </source>
</evidence>
<accession>A0A5B7GRP2</accession>
<feature type="region of interest" description="Disordered" evidence="1">
    <location>
        <begin position="1"/>
        <end position="20"/>
    </location>
</feature>